<keyword evidence="5" id="KW-1185">Reference proteome</keyword>
<protein>
    <submittedName>
        <fullName evidence="4">Bifunctional non-homologous end joining protein LigD</fullName>
    </submittedName>
</protein>
<sequence>MNDERLAKYREMRDFTRTAEPSGDAEMHATGDRFVVQRHRARRRHYDLRLELDGVLLSWAVPKGPTLDPAARHMALQVEDHPLEYADFEGTIPAGEYGGGDVIVWDRGTWDAVEDDPAAAIEAGTLHFDLHGDKLVGRFVLVRRGEKQWLLLHKKDEHAEPGWDPEDHPRSVKSGRTNEEVAAAPEAMWRSDLPPSEAEIPLGANKSCATAHWDPPTGEELAALDELGGKGRWRLAGRNLALTNLDKVLFPARDGEAPVTKRDLIRYHALIAPVMLSYLADRPLNSHRFPNGVDEPGFWHKEVPSHAPDWLRRWRYEDADPDDTQWYLIPDSVPALAWLANYAALELHAWTSRASDVRHPTWALFDIDPGSRTTFEEVLVLARLHRTAMEHLGVEARPKVTGQRGIQIWVPVEPRYTYAETRAWVEKVSKAVGGTVPELVSWAWTKTDRRGLARLDYTQNVINKTLVAPYSARPRPGAPVSVPLEWDELDDPDLAPDRWTIRTVLDRIATVGDPFAALLDVEQQLPPV</sequence>
<dbReference type="RefSeq" id="WP_010693150.1">
    <property type="nucleotide sequence ID" value="NZ_CP061007.1"/>
</dbReference>
<feature type="domain" description="DNA ligase D polymerase" evidence="3">
    <location>
        <begin position="260"/>
        <end position="515"/>
    </location>
</feature>
<dbReference type="Proteomes" id="UP000233786">
    <property type="component" value="Unassembled WGS sequence"/>
</dbReference>
<dbReference type="InterPro" id="IPR052171">
    <property type="entry name" value="NHEJ_LigD"/>
</dbReference>
<evidence type="ECO:0000313" key="4">
    <source>
        <dbReference type="EMBL" id="PKW17114.1"/>
    </source>
</evidence>
<accession>A0A2N3Y2G6</accession>
<gene>
    <name evidence="4" type="ORF">A8926_5044</name>
</gene>
<dbReference type="Pfam" id="PF21686">
    <property type="entry name" value="LigD_Prim-Pol"/>
    <property type="match status" value="1"/>
</dbReference>
<reference evidence="4" key="1">
    <citation type="submission" date="2017-12" db="EMBL/GenBank/DDBJ databases">
        <title>Sequencing the genomes of 1000 Actinobacteria strains.</title>
        <authorList>
            <person name="Klenk H.-P."/>
        </authorList>
    </citation>
    <scope>NUCLEOTIDE SEQUENCE [LARGE SCALE GENOMIC DNA]</scope>
    <source>
        <strain evidence="4">DSM 44228</strain>
    </source>
</reference>
<evidence type="ECO:0000313" key="5">
    <source>
        <dbReference type="Proteomes" id="UP000233786"/>
    </source>
</evidence>
<feature type="region of interest" description="Disordered" evidence="1">
    <location>
        <begin position="158"/>
        <end position="177"/>
    </location>
</feature>
<feature type="compositionally biased region" description="Basic and acidic residues" evidence="1">
    <location>
        <begin position="158"/>
        <end position="170"/>
    </location>
</feature>
<dbReference type="PANTHER" id="PTHR42705:SF2">
    <property type="entry name" value="BIFUNCTIONAL NON-HOMOLOGOUS END JOINING PROTEIN LIGD"/>
    <property type="match status" value="1"/>
</dbReference>
<dbReference type="AlphaFoldDB" id="A0A2N3Y2G6"/>
<dbReference type="Gene3D" id="3.90.920.10">
    <property type="entry name" value="DNA primase, PRIM domain"/>
    <property type="match status" value="1"/>
</dbReference>
<comment type="caution">
    <text evidence="4">The sequence shown here is derived from an EMBL/GenBank/DDBJ whole genome shotgun (WGS) entry which is preliminary data.</text>
</comment>
<dbReference type="Pfam" id="PF13298">
    <property type="entry name" value="LigD_N"/>
    <property type="match status" value="1"/>
</dbReference>
<proteinExistence type="predicted"/>
<dbReference type="STRING" id="994479.GCA_000194155_01386"/>
<evidence type="ECO:0000259" key="2">
    <source>
        <dbReference type="Pfam" id="PF13298"/>
    </source>
</evidence>
<dbReference type="InterPro" id="IPR014144">
    <property type="entry name" value="LigD_PE_domain"/>
</dbReference>
<evidence type="ECO:0000256" key="1">
    <source>
        <dbReference type="SAM" id="MobiDB-lite"/>
    </source>
</evidence>
<dbReference type="PANTHER" id="PTHR42705">
    <property type="entry name" value="BIFUNCTIONAL NON-HOMOLOGOUS END JOINING PROTEIN LIGD"/>
    <property type="match status" value="1"/>
</dbReference>
<evidence type="ECO:0000259" key="3">
    <source>
        <dbReference type="Pfam" id="PF21686"/>
    </source>
</evidence>
<feature type="domain" description="DNA ligase D 3'-phosphoesterase" evidence="2">
    <location>
        <begin position="37"/>
        <end position="143"/>
    </location>
</feature>
<name>A0A2N3Y2G6_SACSN</name>
<dbReference type="NCBIfam" id="TIGR02777">
    <property type="entry name" value="LigD_PE_dom"/>
    <property type="match status" value="1"/>
</dbReference>
<organism evidence="4 5">
    <name type="scientific">Saccharopolyspora spinosa</name>
    <dbReference type="NCBI Taxonomy" id="60894"/>
    <lineage>
        <taxon>Bacteria</taxon>
        <taxon>Bacillati</taxon>
        <taxon>Actinomycetota</taxon>
        <taxon>Actinomycetes</taxon>
        <taxon>Pseudonocardiales</taxon>
        <taxon>Pseudonocardiaceae</taxon>
        <taxon>Saccharopolyspora</taxon>
    </lineage>
</organism>
<dbReference type="InterPro" id="IPR014145">
    <property type="entry name" value="LigD_pol_dom"/>
</dbReference>
<dbReference type="EMBL" id="PJNB01000001">
    <property type="protein sequence ID" value="PKW17114.1"/>
    <property type="molecule type" value="Genomic_DNA"/>
</dbReference>